<dbReference type="EMBL" id="WIUZ02000009">
    <property type="protein sequence ID" value="KAF9783921.1"/>
    <property type="molecule type" value="Genomic_DNA"/>
</dbReference>
<feature type="domain" description="FAD-binding PCMH-type" evidence="11">
    <location>
        <begin position="130"/>
        <end position="311"/>
    </location>
</feature>
<protein>
    <recommendedName>
        <fullName evidence="9">D-lactate dehydrogenase (cytochrome)</fullName>
        <ecNumber evidence="9">1.1.2.4</ecNumber>
    </recommendedName>
</protein>
<dbReference type="OrthoDB" id="7786253at2759"/>
<dbReference type="SUPFAM" id="SSF56176">
    <property type="entry name" value="FAD-binding/transporter-associated domain-like"/>
    <property type="match status" value="1"/>
</dbReference>
<dbReference type="Gene3D" id="3.30.70.2740">
    <property type="match status" value="1"/>
</dbReference>
<dbReference type="GO" id="GO:0005739">
    <property type="term" value="C:mitochondrion"/>
    <property type="evidence" value="ECO:0007669"/>
    <property type="project" value="UniProtKB-SubCell"/>
</dbReference>
<keyword evidence="6" id="KW-0809">Transit peptide</keyword>
<accession>A0A9P6HCQ6</accession>
<keyword evidence="10" id="KW-0812">Transmembrane</keyword>
<dbReference type="InterPro" id="IPR016166">
    <property type="entry name" value="FAD-bd_PCMH"/>
</dbReference>
<reference evidence="12" key="1">
    <citation type="journal article" date="2020" name="Nat. Commun.">
        <title>Large-scale genome sequencing of mycorrhizal fungi provides insights into the early evolution of symbiotic traits.</title>
        <authorList>
            <person name="Miyauchi S."/>
            <person name="Kiss E."/>
            <person name="Kuo A."/>
            <person name="Drula E."/>
            <person name="Kohler A."/>
            <person name="Sanchez-Garcia M."/>
            <person name="Morin E."/>
            <person name="Andreopoulos B."/>
            <person name="Barry K.W."/>
            <person name="Bonito G."/>
            <person name="Buee M."/>
            <person name="Carver A."/>
            <person name="Chen C."/>
            <person name="Cichocki N."/>
            <person name="Clum A."/>
            <person name="Culley D."/>
            <person name="Crous P.W."/>
            <person name="Fauchery L."/>
            <person name="Girlanda M."/>
            <person name="Hayes R.D."/>
            <person name="Keri Z."/>
            <person name="LaButti K."/>
            <person name="Lipzen A."/>
            <person name="Lombard V."/>
            <person name="Magnuson J."/>
            <person name="Maillard F."/>
            <person name="Murat C."/>
            <person name="Nolan M."/>
            <person name="Ohm R.A."/>
            <person name="Pangilinan J."/>
            <person name="Pereira M.F."/>
            <person name="Perotto S."/>
            <person name="Peter M."/>
            <person name="Pfister S."/>
            <person name="Riley R."/>
            <person name="Sitrit Y."/>
            <person name="Stielow J.B."/>
            <person name="Szollosi G."/>
            <person name="Zifcakova L."/>
            <person name="Stursova M."/>
            <person name="Spatafora J.W."/>
            <person name="Tedersoo L."/>
            <person name="Vaario L.M."/>
            <person name="Yamada A."/>
            <person name="Yan M."/>
            <person name="Wang P."/>
            <person name="Xu J."/>
            <person name="Bruns T."/>
            <person name="Baldrian P."/>
            <person name="Vilgalys R."/>
            <person name="Dunand C."/>
            <person name="Henrissat B."/>
            <person name="Grigoriev I.V."/>
            <person name="Hibbett D."/>
            <person name="Nagy L.G."/>
            <person name="Martin F.M."/>
        </authorList>
    </citation>
    <scope>NUCLEOTIDE SEQUENCE</scope>
    <source>
        <strain evidence="12">UH-Tt-Lm1</strain>
    </source>
</reference>
<proteinExistence type="inferred from homology"/>
<evidence type="ECO:0000256" key="2">
    <source>
        <dbReference type="ARBA" id="ARBA00004173"/>
    </source>
</evidence>
<evidence type="ECO:0000256" key="1">
    <source>
        <dbReference type="ARBA" id="ARBA00001974"/>
    </source>
</evidence>
<evidence type="ECO:0000256" key="4">
    <source>
        <dbReference type="ARBA" id="ARBA00022630"/>
    </source>
</evidence>
<reference evidence="12" key="2">
    <citation type="submission" date="2020-11" db="EMBL/GenBank/DDBJ databases">
        <authorList>
            <consortium name="DOE Joint Genome Institute"/>
            <person name="Kuo A."/>
            <person name="Miyauchi S."/>
            <person name="Kiss E."/>
            <person name="Drula E."/>
            <person name="Kohler A."/>
            <person name="Sanchez-Garcia M."/>
            <person name="Andreopoulos B."/>
            <person name="Barry K.W."/>
            <person name="Bonito G."/>
            <person name="Buee M."/>
            <person name="Carver A."/>
            <person name="Chen C."/>
            <person name="Cichocki N."/>
            <person name="Clum A."/>
            <person name="Culley D."/>
            <person name="Crous P.W."/>
            <person name="Fauchery L."/>
            <person name="Girlanda M."/>
            <person name="Hayes R."/>
            <person name="Keri Z."/>
            <person name="Labutti K."/>
            <person name="Lipzen A."/>
            <person name="Lombard V."/>
            <person name="Magnuson J."/>
            <person name="Maillard F."/>
            <person name="Morin E."/>
            <person name="Murat C."/>
            <person name="Nolan M."/>
            <person name="Ohm R."/>
            <person name="Pangilinan J."/>
            <person name="Pereira M."/>
            <person name="Perotto S."/>
            <person name="Peter M."/>
            <person name="Riley R."/>
            <person name="Sitrit Y."/>
            <person name="Stielow B."/>
            <person name="Szollosi G."/>
            <person name="Zifcakova L."/>
            <person name="Stursova M."/>
            <person name="Spatafora J.W."/>
            <person name="Tedersoo L."/>
            <person name="Vaario L.-M."/>
            <person name="Yamada A."/>
            <person name="Yan M."/>
            <person name="Wang P."/>
            <person name="Xu J."/>
            <person name="Bruns T."/>
            <person name="Baldrian P."/>
            <person name="Vilgalys R."/>
            <person name="Henrissat B."/>
            <person name="Grigoriev I.V."/>
            <person name="Hibbett D."/>
            <person name="Nagy L.G."/>
            <person name="Martin F.M."/>
        </authorList>
    </citation>
    <scope>NUCLEOTIDE SEQUENCE</scope>
    <source>
        <strain evidence="12">UH-Tt-Lm1</strain>
    </source>
</reference>
<dbReference type="GO" id="GO:0004458">
    <property type="term" value="F:D-lactate dehydrogenase (cytochrome) activity"/>
    <property type="evidence" value="ECO:0007669"/>
    <property type="project" value="UniProtKB-EC"/>
</dbReference>
<keyword evidence="5" id="KW-0274">FAD</keyword>
<name>A0A9P6HCQ6_9AGAM</name>
<comment type="caution">
    <text evidence="12">The sequence shown here is derived from an EMBL/GenBank/DDBJ whole genome shotgun (WGS) entry which is preliminary data.</text>
</comment>
<dbReference type="EC" id="1.1.2.4" evidence="9"/>
<evidence type="ECO:0000313" key="12">
    <source>
        <dbReference type="EMBL" id="KAF9783921.1"/>
    </source>
</evidence>
<dbReference type="Gene3D" id="3.30.465.10">
    <property type="match status" value="1"/>
</dbReference>
<comment type="subcellular location">
    <subcellularLocation>
        <location evidence="2">Mitochondrion</location>
    </subcellularLocation>
</comment>
<keyword evidence="13" id="KW-1185">Reference proteome</keyword>
<dbReference type="GO" id="GO:0071949">
    <property type="term" value="F:FAD binding"/>
    <property type="evidence" value="ECO:0007669"/>
    <property type="project" value="InterPro"/>
</dbReference>
<dbReference type="GO" id="GO:1903457">
    <property type="term" value="P:lactate catabolic process"/>
    <property type="evidence" value="ECO:0007669"/>
    <property type="project" value="TreeGrafter"/>
</dbReference>
<dbReference type="FunFam" id="3.30.70.2740:FF:000001">
    <property type="entry name" value="D-lactate dehydrogenase mitochondrial"/>
    <property type="match status" value="1"/>
</dbReference>
<dbReference type="InterPro" id="IPR016164">
    <property type="entry name" value="FAD-linked_Oxase-like_C"/>
</dbReference>
<dbReference type="Proteomes" id="UP000736335">
    <property type="component" value="Unassembled WGS sequence"/>
</dbReference>
<evidence type="ECO:0000313" key="13">
    <source>
        <dbReference type="Proteomes" id="UP000736335"/>
    </source>
</evidence>
<comment type="cofactor">
    <cofactor evidence="1">
        <name>FAD</name>
        <dbReference type="ChEBI" id="CHEBI:57692"/>
    </cofactor>
</comment>
<dbReference type="PROSITE" id="PS51387">
    <property type="entry name" value="FAD_PCMH"/>
    <property type="match status" value="1"/>
</dbReference>
<dbReference type="PANTHER" id="PTHR11748">
    <property type="entry name" value="D-LACTATE DEHYDROGENASE"/>
    <property type="match status" value="1"/>
</dbReference>
<evidence type="ECO:0000256" key="10">
    <source>
        <dbReference type="SAM" id="Phobius"/>
    </source>
</evidence>
<keyword evidence="4" id="KW-0285">Flavoprotein</keyword>
<feature type="transmembrane region" description="Helical" evidence="10">
    <location>
        <begin position="47"/>
        <end position="65"/>
    </location>
</feature>
<dbReference type="InterPro" id="IPR016169">
    <property type="entry name" value="FAD-bd_PCMH_sub2"/>
</dbReference>
<dbReference type="AlphaFoldDB" id="A0A9P6HCQ6"/>
<dbReference type="SUPFAM" id="SSF55103">
    <property type="entry name" value="FAD-linked oxidases, C-terminal domain"/>
    <property type="match status" value="1"/>
</dbReference>
<gene>
    <name evidence="12" type="ORF">BJ322DRAFT_1007497</name>
</gene>
<dbReference type="FunFam" id="3.30.465.10:FF:000014">
    <property type="entry name" value="D-lactate dehydrogenase (Cytochrome), putative"/>
    <property type="match status" value="1"/>
</dbReference>
<dbReference type="InterPro" id="IPR036318">
    <property type="entry name" value="FAD-bd_PCMH-like_sf"/>
</dbReference>
<evidence type="ECO:0000256" key="5">
    <source>
        <dbReference type="ARBA" id="ARBA00022827"/>
    </source>
</evidence>
<dbReference type="GO" id="GO:0008720">
    <property type="term" value="F:D-lactate dehydrogenase (NAD+) activity"/>
    <property type="evidence" value="ECO:0007669"/>
    <property type="project" value="TreeGrafter"/>
</dbReference>
<sequence length="645" mass="69997">MQRIARHARVSLKSFPLSCPGRRISAKRSYIRVSESPQRIPRGRNTTLLLVGTALLSVSSGYLLATYNSPKSGGTEEAHASSLDNLPYGTAKDFQEAIKELKATFPSPGAVSDDPEVLEPYGFSEYDHHPVSNHTVVVHPESTEDVAKIVKVATKYRIPVTPYSGGTSLEGNFRAHPSGGICVDMSGMDKILEIHEEDSDLVCQAGARWMDVNEVLKEKGIPLFFPLDPGPGATMGGIVSTGGSGTNAVRYGTARAEWFLNITVVLPSGEIIKTRSRARKSAAGPDLTKLFIGAEGTLGIVTEVTVRLAPLLKTDVAVVQFPNVRHATEAVKDILNKGIGIQCIELLDDKTMGAINKYGQSIRKRPEKDSLFIKFQGPTEASILESIKLAEEITKEHGGTGFDTADNQEEAEALWADRKNAAYAVLALMPGCKYWPTDVCVPVSKLPELVFEAKKEIAEAGLLGTILGHVGDGNFHAQLLFTSDEEYVKAKKLVKQMVKRAIALGGTCTGEHGVGIGKREYLYEELGHGTVELMKNIRKPTTASTALRLSGAFETRSSSGLAGSSIGFRVAFRWLSWLPVGHVVPAQCCAPFPYPSIQLPLQGCVLKNCLKCVIIYVLIYIGITEVVESRRVVKFPRNKLVPEVR</sequence>
<dbReference type="Pfam" id="PF02913">
    <property type="entry name" value="FAD-oxidase_C"/>
    <property type="match status" value="1"/>
</dbReference>
<dbReference type="InterPro" id="IPR006094">
    <property type="entry name" value="Oxid_FAD_bind_N"/>
</dbReference>
<comment type="similarity">
    <text evidence="3">Belongs to the FAD-binding oxidoreductase/transferase type 4 family.</text>
</comment>
<dbReference type="Pfam" id="PF01565">
    <property type="entry name" value="FAD_binding_4"/>
    <property type="match status" value="1"/>
</dbReference>
<evidence type="ECO:0000256" key="3">
    <source>
        <dbReference type="ARBA" id="ARBA00008000"/>
    </source>
</evidence>
<evidence type="ECO:0000256" key="8">
    <source>
        <dbReference type="ARBA" id="ARBA00023128"/>
    </source>
</evidence>
<keyword evidence="10" id="KW-0472">Membrane</keyword>
<keyword evidence="7" id="KW-0560">Oxidoreductase</keyword>
<evidence type="ECO:0000256" key="9">
    <source>
        <dbReference type="ARBA" id="ARBA00038897"/>
    </source>
</evidence>
<organism evidence="12 13">
    <name type="scientific">Thelephora terrestris</name>
    <dbReference type="NCBI Taxonomy" id="56493"/>
    <lineage>
        <taxon>Eukaryota</taxon>
        <taxon>Fungi</taxon>
        <taxon>Dikarya</taxon>
        <taxon>Basidiomycota</taxon>
        <taxon>Agaricomycotina</taxon>
        <taxon>Agaricomycetes</taxon>
        <taxon>Thelephorales</taxon>
        <taxon>Thelephoraceae</taxon>
        <taxon>Thelephora</taxon>
    </lineage>
</organism>
<evidence type="ECO:0000259" key="11">
    <source>
        <dbReference type="PROSITE" id="PS51387"/>
    </source>
</evidence>
<keyword evidence="10" id="KW-1133">Transmembrane helix</keyword>
<dbReference type="PANTHER" id="PTHR11748:SF111">
    <property type="entry name" value="D-LACTATE DEHYDROGENASE, MITOCHONDRIAL-RELATED"/>
    <property type="match status" value="1"/>
</dbReference>
<dbReference type="InterPro" id="IPR004113">
    <property type="entry name" value="FAD-bd_oxidored_4_C"/>
</dbReference>
<evidence type="ECO:0000256" key="7">
    <source>
        <dbReference type="ARBA" id="ARBA00023002"/>
    </source>
</evidence>
<evidence type="ECO:0000256" key="6">
    <source>
        <dbReference type="ARBA" id="ARBA00022946"/>
    </source>
</evidence>
<keyword evidence="8" id="KW-0496">Mitochondrion</keyword>